<dbReference type="Gene3D" id="3.30.40.10">
    <property type="entry name" value="Zinc/RING finger domain, C3HC4 (zinc finger)"/>
    <property type="match status" value="1"/>
</dbReference>
<dbReference type="AlphaFoldDB" id="A0A8T0IP15"/>
<dbReference type="PANTHER" id="PTHR47344:SF1">
    <property type="entry name" value="RING ZINC FINGER PROTEIN-RELATED"/>
    <property type="match status" value="1"/>
</dbReference>
<accession>A0A8T0IP15</accession>
<evidence type="ECO:0000256" key="3">
    <source>
        <dbReference type="SAM" id="MobiDB-lite"/>
    </source>
</evidence>
<reference evidence="5" key="1">
    <citation type="submission" date="2020-06" db="EMBL/GenBank/DDBJ databases">
        <title>WGS assembly of Ceratodon purpureus strain R40.</title>
        <authorList>
            <person name="Carey S.B."/>
            <person name="Jenkins J."/>
            <person name="Shu S."/>
            <person name="Lovell J.T."/>
            <person name="Sreedasyam A."/>
            <person name="Maumus F."/>
            <person name="Tiley G.P."/>
            <person name="Fernandez-Pozo N."/>
            <person name="Barry K."/>
            <person name="Chen C."/>
            <person name="Wang M."/>
            <person name="Lipzen A."/>
            <person name="Daum C."/>
            <person name="Saski C.A."/>
            <person name="Payton A.C."/>
            <person name="Mcbreen J.C."/>
            <person name="Conrad R.E."/>
            <person name="Kollar L.M."/>
            <person name="Olsson S."/>
            <person name="Huttunen S."/>
            <person name="Landis J.B."/>
            <person name="Wickett N.J."/>
            <person name="Johnson M.G."/>
            <person name="Rensing S.A."/>
            <person name="Grimwood J."/>
            <person name="Schmutz J."/>
            <person name="Mcdaniel S.F."/>
        </authorList>
    </citation>
    <scope>NUCLEOTIDE SEQUENCE</scope>
    <source>
        <strain evidence="5">R40</strain>
    </source>
</reference>
<evidence type="ECO:0000256" key="1">
    <source>
        <dbReference type="PROSITE-ProRule" id="PRU00175"/>
    </source>
</evidence>
<keyword evidence="2" id="KW-0175">Coiled coil</keyword>
<dbReference type="Proteomes" id="UP000822688">
    <property type="component" value="Chromosome 3"/>
</dbReference>
<organism evidence="5 6">
    <name type="scientific">Ceratodon purpureus</name>
    <name type="common">Fire moss</name>
    <name type="synonym">Dicranum purpureum</name>
    <dbReference type="NCBI Taxonomy" id="3225"/>
    <lineage>
        <taxon>Eukaryota</taxon>
        <taxon>Viridiplantae</taxon>
        <taxon>Streptophyta</taxon>
        <taxon>Embryophyta</taxon>
        <taxon>Bryophyta</taxon>
        <taxon>Bryophytina</taxon>
        <taxon>Bryopsida</taxon>
        <taxon>Dicranidae</taxon>
        <taxon>Pseudoditrichales</taxon>
        <taxon>Ditrichaceae</taxon>
        <taxon>Ceratodon</taxon>
    </lineage>
</organism>
<dbReference type="EMBL" id="CM026423">
    <property type="protein sequence ID" value="KAG0584729.1"/>
    <property type="molecule type" value="Genomic_DNA"/>
</dbReference>
<sequence length="614" mass="67487">MSGAICAICYEDARPICEDLQSISACGHVFHELCLQQWIEYCPAGRKPTCPLCKQSCTVHDVHRLYFQSAGSDSTQPQSSPSGNLQTAGNDLKQVDNTPALRKLESQLAAAKTALQSRNEQLKELDSQVVANLQRAEKAEAANVVVRRELAQCKQGLTRVQEELKCCSADRAMLQEKNQAMAKDLAAHKLVGDTDLGEEDIFRLANLGTGSNKNAIIETLTKSLILRNKSYKELMARCNELGMGESRALRKSEKTIEHLKKMKARVQELEKLVEEKDNACLRGLNRGNSKSQNEDVLSAQRPFNQVGAKRINAPRTPPSNQSVSGSTVSRGWDIASPQETVPDHMFKLPGFREDLDVMPRAELSEVQLPKIVRERGLMGVEHVQPACPMNVNMTEEIPCPRKRGRSEEVTGLDHSEDNIASRTDFSNWSIKSKHLLQKIELLNRSKRRIDQEVIREHPRLVPSSIIQVSLPRPGPTSRLIESRSSAVASSATCKDHPVLYPSRVEHETGTQRCPVIPENSGHVNSSAVPPVNSYGAFAKRASSDRLSTSSSTFIVSGADGRGGRVTVLKPPSLSLGGVAMPAPQKMKRPKTSGAGFRGTQGSLQIEHFFGRAKS</sequence>
<dbReference type="SUPFAM" id="SSF57850">
    <property type="entry name" value="RING/U-box"/>
    <property type="match status" value="1"/>
</dbReference>
<dbReference type="Pfam" id="PF13639">
    <property type="entry name" value="zf-RING_2"/>
    <property type="match status" value="1"/>
</dbReference>
<feature type="coiled-coil region" evidence="2">
    <location>
        <begin position="101"/>
        <end position="177"/>
    </location>
</feature>
<evidence type="ECO:0000259" key="4">
    <source>
        <dbReference type="PROSITE" id="PS50089"/>
    </source>
</evidence>
<feature type="compositionally biased region" description="Polar residues" evidence="3">
    <location>
        <begin position="70"/>
        <end position="89"/>
    </location>
</feature>
<dbReference type="OrthoDB" id="8062037at2759"/>
<dbReference type="PANTHER" id="PTHR47344">
    <property type="entry name" value="RING ZINC FINGER PROTEIN-RELATED"/>
    <property type="match status" value="1"/>
</dbReference>
<proteinExistence type="predicted"/>
<gene>
    <name evidence="5" type="ORF">KC19_3G230800</name>
</gene>
<feature type="coiled-coil region" evidence="2">
    <location>
        <begin position="249"/>
        <end position="279"/>
    </location>
</feature>
<keyword evidence="1" id="KW-0479">Metal-binding</keyword>
<dbReference type="PROSITE" id="PS50089">
    <property type="entry name" value="ZF_RING_2"/>
    <property type="match status" value="1"/>
</dbReference>
<evidence type="ECO:0000313" key="5">
    <source>
        <dbReference type="EMBL" id="KAG0584729.1"/>
    </source>
</evidence>
<dbReference type="InterPro" id="IPR001841">
    <property type="entry name" value="Znf_RING"/>
</dbReference>
<protein>
    <recommendedName>
        <fullName evidence="4">RING-type domain-containing protein</fullName>
    </recommendedName>
</protein>
<keyword evidence="6" id="KW-1185">Reference proteome</keyword>
<keyword evidence="1" id="KW-0863">Zinc-finger</keyword>
<feature type="domain" description="RING-type" evidence="4">
    <location>
        <begin position="6"/>
        <end position="54"/>
    </location>
</feature>
<evidence type="ECO:0000313" key="6">
    <source>
        <dbReference type="Proteomes" id="UP000822688"/>
    </source>
</evidence>
<dbReference type="SMART" id="SM00184">
    <property type="entry name" value="RING"/>
    <property type="match status" value="1"/>
</dbReference>
<evidence type="ECO:0000256" key="2">
    <source>
        <dbReference type="SAM" id="Coils"/>
    </source>
</evidence>
<comment type="caution">
    <text evidence="5">The sequence shown here is derived from an EMBL/GenBank/DDBJ whole genome shotgun (WGS) entry which is preliminary data.</text>
</comment>
<feature type="region of interest" description="Disordered" evidence="3">
    <location>
        <begin position="70"/>
        <end position="91"/>
    </location>
</feature>
<feature type="compositionally biased region" description="Polar residues" evidence="3">
    <location>
        <begin position="318"/>
        <end position="329"/>
    </location>
</feature>
<dbReference type="GO" id="GO:0008270">
    <property type="term" value="F:zinc ion binding"/>
    <property type="evidence" value="ECO:0007669"/>
    <property type="project" value="UniProtKB-KW"/>
</dbReference>
<feature type="region of interest" description="Disordered" evidence="3">
    <location>
        <begin position="576"/>
        <end position="600"/>
    </location>
</feature>
<name>A0A8T0IP15_CERPU</name>
<keyword evidence="1" id="KW-0862">Zinc</keyword>
<feature type="region of interest" description="Disordered" evidence="3">
    <location>
        <begin position="310"/>
        <end position="330"/>
    </location>
</feature>
<dbReference type="InterPro" id="IPR013083">
    <property type="entry name" value="Znf_RING/FYVE/PHD"/>
</dbReference>